<evidence type="ECO:0000313" key="4">
    <source>
        <dbReference type="WormBase" id="Y45G5AM.7b"/>
    </source>
</evidence>
<feature type="compositionally biased region" description="Polar residues" evidence="1">
    <location>
        <begin position="40"/>
        <end position="49"/>
    </location>
</feature>
<evidence type="ECO:0007829" key="5">
    <source>
        <dbReference type="PeptideAtlas" id="A0A164D3L1"/>
    </source>
</evidence>
<proteinExistence type="evidence at protein level"/>
<dbReference type="EMBL" id="BX284605">
    <property type="protein sequence ID" value="SAP35611.1"/>
    <property type="molecule type" value="Genomic_DNA"/>
</dbReference>
<dbReference type="WormBase" id="Y45G5AM.7b">
    <property type="protein sequence ID" value="CE51621"/>
    <property type="gene ID" value="WBGene00021559"/>
</dbReference>
<feature type="compositionally biased region" description="Polar residues" evidence="1">
    <location>
        <begin position="58"/>
        <end position="79"/>
    </location>
</feature>
<keyword evidence="3" id="KW-1185">Reference proteome</keyword>
<keyword evidence="2" id="KW-0966">Cell projection</keyword>
<keyword evidence="2" id="KW-0282">Flagellum</keyword>
<dbReference type="RefSeq" id="NP_001317849.1">
    <property type="nucleotide sequence ID" value="NM_001330832.1"/>
</dbReference>
<protein>
    <submittedName>
        <fullName evidence="2">Cilia- and flagella-associated protein 157</fullName>
    </submittedName>
</protein>
<dbReference type="Bgee" id="WBGene00021559">
    <property type="expression patterns" value="Expressed in germ line (C elegans) and 4 other cell types or tissues"/>
</dbReference>
<evidence type="ECO:0000313" key="3">
    <source>
        <dbReference type="Proteomes" id="UP000001940"/>
    </source>
</evidence>
<evidence type="ECO:0000256" key="1">
    <source>
        <dbReference type="SAM" id="MobiDB-lite"/>
    </source>
</evidence>
<dbReference type="Proteomes" id="UP000001940">
    <property type="component" value="Chromosome V"/>
</dbReference>
<sequence>MVSSLDTHPIRTPLYENPFYEWNQENRKRNERAQCPPSPQRTLGIQTSADLAPAAAPVTSTKPRQLGNQKNVKFTSSGRLPSHRK</sequence>
<keyword evidence="2" id="KW-0969">Cilium</keyword>
<feature type="region of interest" description="Disordered" evidence="1">
    <location>
        <begin position="25"/>
        <end position="85"/>
    </location>
</feature>
<gene>
    <name evidence="2" type="ORF">CELE_Y45G5AM.7</name>
    <name evidence="2 4" type="ORF">Y45G5AM.7</name>
</gene>
<organism evidence="2 3">
    <name type="scientific">Caenorhabditis elegans</name>
    <dbReference type="NCBI Taxonomy" id="6239"/>
    <lineage>
        <taxon>Eukaryota</taxon>
        <taxon>Metazoa</taxon>
        <taxon>Ecdysozoa</taxon>
        <taxon>Nematoda</taxon>
        <taxon>Chromadorea</taxon>
        <taxon>Rhabditida</taxon>
        <taxon>Rhabditina</taxon>
        <taxon>Rhabditomorpha</taxon>
        <taxon>Rhabditoidea</taxon>
        <taxon>Rhabditidae</taxon>
        <taxon>Peloderinae</taxon>
        <taxon>Caenorhabditis</taxon>
    </lineage>
</organism>
<dbReference type="GeneID" id="178817"/>
<dbReference type="KEGG" id="cel:CELE_Y45G5AM.7"/>
<evidence type="ECO:0000313" key="2">
    <source>
        <dbReference type="EMBL" id="SAP35611.1"/>
    </source>
</evidence>
<dbReference type="ExpressionAtlas" id="A0A164D3L1">
    <property type="expression patterns" value="baseline and differential"/>
</dbReference>
<dbReference type="OrthoDB" id="5820907at2759"/>
<reference evidence="2 3" key="1">
    <citation type="journal article" date="1998" name="Science">
        <title>Genome sequence of the nematode C. elegans: a platform for investigating biology.</title>
        <authorList>
            <consortium name="The C. elegans sequencing consortium"/>
            <person name="Sulson J.E."/>
            <person name="Waterston R."/>
        </authorList>
    </citation>
    <scope>NUCLEOTIDE SEQUENCE [LARGE SCALE GENOMIC DNA]</scope>
    <source>
        <strain evidence="2 3">Bristol N2</strain>
    </source>
</reference>
<keyword evidence="5" id="KW-1267">Proteomics identification</keyword>
<dbReference type="AlphaFoldDB" id="A0A164D3L1"/>
<dbReference type="CTD" id="178817"/>
<accession>A0A164D3L1</accession>
<name>A0A164D3L1_CAEEL</name>
<dbReference type="AGR" id="WB:WBGene00021559"/>